<evidence type="ECO:0000256" key="1">
    <source>
        <dbReference type="SAM" id="MobiDB-lite"/>
    </source>
</evidence>
<sequence length="117" mass="13249">MFVFTFVHAYGTTSTAHQILIIYRPVIRKKSQRTVVVRRALCSKRSQTNHSDGATVYHPFQRLGSPPNSSASQMSFRAHTHAITLYVKAKTHNWKKRGTKRNKPGEGDLPSTISRGR</sequence>
<evidence type="ECO:0000313" key="3">
    <source>
        <dbReference type="Proteomes" id="UP000002316"/>
    </source>
</evidence>
<organism evidence="2 3">
    <name type="scientific">Trypanosoma brucei gambiense (strain MHOM/CI/86/DAL972)</name>
    <dbReference type="NCBI Taxonomy" id="679716"/>
    <lineage>
        <taxon>Eukaryota</taxon>
        <taxon>Discoba</taxon>
        <taxon>Euglenozoa</taxon>
        <taxon>Kinetoplastea</taxon>
        <taxon>Metakinetoplastina</taxon>
        <taxon>Trypanosomatida</taxon>
        <taxon>Trypanosomatidae</taxon>
        <taxon>Trypanosoma</taxon>
    </lineage>
</organism>
<accession>D0A0J9</accession>
<protein>
    <submittedName>
        <fullName evidence="2">Uncharacterized protein</fullName>
    </submittedName>
</protein>
<dbReference type="AlphaFoldDB" id="D0A0J9"/>
<feature type="region of interest" description="Disordered" evidence="1">
    <location>
        <begin position="92"/>
        <end position="117"/>
    </location>
</feature>
<gene>
    <name evidence="2" type="ORF">TbgDal_X18600</name>
</gene>
<proteinExistence type="predicted"/>
<dbReference type="EMBL" id="FN554973">
    <property type="protein sequence ID" value="CBH16757.1"/>
    <property type="molecule type" value="Genomic_DNA"/>
</dbReference>
<evidence type="ECO:0000313" key="2">
    <source>
        <dbReference type="EMBL" id="CBH16757.1"/>
    </source>
</evidence>
<feature type="compositionally biased region" description="Basic residues" evidence="1">
    <location>
        <begin position="92"/>
        <end position="102"/>
    </location>
</feature>
<name>D0A0J9_TRYB9</name>
<dbReference type="RefSeq" id="XP_011779021.1">
    <property type="nucleotide sequence ID" value="XM_011780719.1"/>
</dbReference>
<dbReference type="KEGG" id="tbg:TbgDal_X18600"/>
<feature type="region of interest" description="Disordered" evidence="1">
    <location>
        <begin position="46"/>
        <end position="74"/>
    </location>
</feature>
<dbReference type="Proteomes" id="UP000002316">
    <property type="component" value="Chromosome 10"/>
</dbReference>
<dbReference type="GeneID" id="23865110"/>
<reference evidence="3" key="1">
    <citation type="journal article" date="2010" name="PLoS Negl. Trop. Dis.">
        <title>The genome sequence of Trypanosoma brucei gambiense, causative agent of chronic human african trypanosomiasis.</title>
        <authorList>
            <person name="Jackson A.P."/>
            <person name="Sanders M."/>
            <person name="Berry A."/>
            <person name="McQuillan J."/>
            <person name="Aslett M.A."/>
            <person name="Quail M.A."/>
            <person name="Chukualim B."/>
            <person name="Capewell P."/>
            <person name="MacLeod A."/>
            <person name="Melville S.E."/>
            <person name="Gibson W."/>
            <person name="Barry J.D."/>
            <person name="Berriman M."/>
            <person name="Hertz-Fowler C."/>
        </authorList>
    </citation>
    <scope>NUCLEOTIDE SEQUENCE [LARGE SCALE GENOMIC DNA]</scope>
    <source>
        <strain evidence="3">MHOM/CI/86/DAL972</strain>
    </source>
</reference>